<dbReference type="Gene3D" id="1.10.260.40">
    <property type="entry name" value="lambda repressor-like DNA-binding domains"/>
    <property type="match status" value="1"/>
</dbReference>
<dbReference type="EMBL" id="CP001111">
    <property type="protein sequence ID" value="ACF52219.1"/>
    <property type="molecule type" value="Genomic_DNA"/>
</dbReference>
<gene>
    <name evidence="1" type="ordered locus">Smal_2519</name>
</gene>
<evidence type="ECO:0000313" key="2">
    <source>
        <dbReference type="Proteomes" id="UP000001867"/>
    </source>
</evidence>
<reference evidence="1 2" key="1">
    <citation type="submission" date="2008-06" db="EMBL/GenBank/DDBJ databases">
        <title>Complete sequence of Stenotrophomonas maltophilia R551-3.</title>
        <authorList>
            <consortium name="US DOE Joint Genome Institute"/>
            <person name="Lucas S."/>
            <person name="Copeland A."/>
            <person name="Lapidus A."/>
            <person name="Glavina del Rio T."/>
            <person name="Dalin E."/>
            <person name="Tice H."/>
            <person name="Pitluck S."/>
            <person name="Chain P."/>
            <person name="Malfatti S."/>
            <person name="Shin M."/>
            <person name="Vergez L."/>
            <person name="Lang D."/>
            <person name="Schmutz J."/>
            <person name="Larimer F."/>
            <person name="Land M."/>
            <person name="Hauser L."/>
            <person name="Kyrpides N."/>
            <person name="Mikhailova N."/>
            <person name="Taghavi S."/>
            <person name="Monchy S."/>
            <person name="Newman L."/>
            <person name="Vangronsveld J."/>
            <person name="van der Lelie D."/>
            <person name="Richardson P."/>
        </authorList>
    </citation>
    <scope>NUCLEOTIDE SEQUENCE [LARGE SCALE GENOMIC DNA]</scope>
    <source>
        <strain evidence="1 2">R551-3</strain>
    </source>
</reference>
<dbReference type="STRING" id="391008.Smal_2519"/>
<dbReference type="AlphaFoldDB" id="B4SNJ4"/>
<sequence length="143" mass="14509">MDALDRAVKAAGGVTSLATHLGVRQSAVSNWRSRGRVPPAMAIPIESVTGVSRHDLCPDIFGPLGGLAPVTKRELLAKLGLSSDAHLAVILALPADRVASWDLDAAVPALPGVLAVLGAAPTGAVSRVEADPDADRIGPVDTA</sequence>
<dbReference type="InterPro" id="IPR031856">
    <property type="entry name" value="YdaS_toxin-like"/>
</dbReference>
<dbReference type="InterPro" id="IPR010982">
    <property type="entry name" value="Lambda_DNA-bd_dom_sf"/>
</dbReference>
<dbReference type="RefSeq" id="WP_012511500.1">
    <property type="nucleotide sequence ID" value="NC_011071.1"/>
</dbReference>
<dbReference type="GO" id="GO:0003677">
    <property type="term" value="F:DNA binding"/>
    <property type="evidence" value="ECO:0007669"/>
    <property type="project" value="InterPro"/>
</dbReference>
<dbReference type="HOGENOM" id="CLU_1805115_0_0_6"/>
<proteinExistence type="predicted"/>
<dbReference type="OrthoDB" id="6446140at2"/>
<dbReference type="NCBIfam" id="NF046037">
    <property type="entry name" value="carphisopro"/>
    <property type="match status" value="1"/>
</dbReference>
<accession>B4SNJ4</accession>
<dbReference type="InterPro" id="IPR059216">
    <property type="entry name" value="LeuA_carph_isopro_dom"/>
</dbReference>
<dbReference type="Proteomes" id="UP000001867">
    <property type="component" value="Chromosome"/>
</dbReference>
<dbReference type="KEGG" id="smt:Smal_2519"/>
<protein>
    <submittedName>
        <fullName evidence="1">CI repressor</fullName>
    </submittedName>
</protein>
<dbReference type="SUPFAM" id="SSF47413">
    <property type="entry name" value="lambda repressor-like DNA-binding domains"/>
    <property type="match status" value="1"/>
</dbReference>
<dbReference type="Pfam" id="PF15943">
    <property type="entry name" value="YdaS_toxin"/>
    <property type="match status" value="1"/>
</dbReference>
<organism evidence="1 2">
    <name type="scientific">Stenotrophomonas maltophilia (strain R551-3)</name>
    <dbReference type="NCBI Taxonomy" id="391008"/>
    <lineage>
        <taxon>Bacteria</taxon>
        <taxon>Pseudomonadati</taxon>
        <taxon>Pseudomonadota</taxon>
        <taxon>Gammaproteobacteria</taxon>
        <taxon>Lysobacterales</taxon>
        <taxon>Lysobacteraceae</taxon>
        <taxon>Stenotrophomonas</taxon>
        <taxon>Stenotrophomonas maltophilia group</taxon>
    </lineage>
</organism>
<dbReference type="eggNOG" id="COG4197">
    <property type="taxonomic scope" value="Bacteria"/>
</dbReference>
<name>B4SNJ4_STRM5</name>
<evidence type="ECO:0000313" key="1">
    <source>
        <dbReference type="EMBL" id="ACF52219.1"/>
    </source>
</evidence>